<gene>
    <name evidence="3" type="primary">LOC108620448</name>
</gene>
<reference evidence="3" key="1">
    <citation type="submission" date="2025-08" db="UniProtKB">
        <authorList>
            <consortium name="RefSeq"/>
        </authorList>
    </citation>
    <scope>IDENTIFICATION</scope>
    <source>
        <tissue evidence="3">Whole organism</tissue>
    </source>
</reference>
<name>A0ABM1Q055_DROAR</name>
<feature type="region of interest" description="Disordered" evidence="1">
    <location>
        <begin position="1"/>
        <end position="134"/>
    </location>
</feature>
<dbReference type="GeneID" id="108620448"/>
<feature type="compositionally biased region" description="Basic and acidic residues" evidence="1">
    <location>
        <begin position="44"/>
        <end position="61"/>
    </location>
</feature>
<evidence type="ECO:0000256" key="1">
    <source>
        <dbReference type="SAM" id="MobiDB-lite"/>
    </source>
</evidence>
<feature type="compositionally biased region" description="Basic and acidic residues" evidence="1">
    <location>
        <begin position="12"/>
        <end position="25"/>
    </location>
</feature>
<dbReference type="Proteomes" id="UP000694904">
    <property type="component" value="Unplaced"/>
</dbReference>
<dbReference type="RefSeq" id="XP_017872841.1">
    <property type="nucleotide sequence ID" value="XM_018017352.1"/>
</dbReference>
<protein>
    <submittedName>
        <fullName evidence="3">Uncharacterized protein LOC108620448</fullName>
    </submittedName>
</protein>
<proteinExistence type="predicted"/>
<accession>A0ABM1Q055</accession>
<organism evidence="2 3">
    <name type="scientific">Drosophila arizonae</name>
    <name type="common">Fruit fly</name>
    <dbReference type="NCBI Taxonomy" id="7263"/>
    <lineage>
        <taxon>Eukaryota</taxon>
        <taxon>Metazoa</taxon>
        <taxon>Ecdysozoa</taxon>
        <taxon>Arthropoda</taxon>
        <taxon>Hexapoda</taxon>
        <taxon>Insecta</taxon>
        <taxon>Pterygota</taxon>
        <taxon>Neoptera</taxon>
        <taxon>Endopterygota</taxon>
        <taxon>Diptera</taxon>
        <taxon>Brachycera</taxon>
        <taxon>Muscomorpha</taxon>
        <taxon>Ephydroidea</taxon>
        <taxon>Drosophilidae</taxon>
        <taxon>Drosophila</taxon>
    </lineage>
</organism>
<feature type="compositionally biased region" description="Basic and acidic residues" evidence="1">
    <location>
        <begin position="86"/>
        <end position="95"/>
    </location>
</feature>
<evidence type="ECO:0000313" key="3">
    <source>
        <dbReference type="RefSeq" id="XP_017872841.1"/>
    </source>
</evidence>
<sequence length="155" mass="16518">MVGEFRSSPATREARELLKADDVGEVRGSPSPQSLVDNGKRRKSDIFLDDVGRSAEVRGEQRGSPLTARAKDLEMVDKLQSSPAAREAREALRADDDGESQGGPPPQGPGGREEDEENAESSPGDTGWSGDLEDKRKELLGAKLAFLGGLEGVSD</sequence>
<keyword evidence="2" id="KW-1185">Reference proteome</keyword>
<evidence type="ECO:0000313" key="2">
    <source>
        <dbReference type="Proteomes" id="UP000694904"/>
    </source>
</evidence>